<dbReference type="SUPFAM" id="SSF51735">
    <property type="entry name" value="NAD(P)-binding Rossmann-fold domains"/>
    <property type="match status" value="1"/>
</dbReference>
<evidence type="ECO:0000256" key="1">
    <source>
        <dbReference type="ARBA" id="ARBA00006484"/>
    </source>
</evidence>
<dbReference type="Proteomes" id="UP001597267">
    <property type="component" value="Unassembled WGS sequence"/>
</dbReference>
<dbReference type="InterPro" id="IPR002347">
    <property type="entry name" value="SDR_fam"/>
</dbReference>
<evidence type="ECO:0000313" key="3">
    <source>
        <dbReference type="EMBL" id="MFD1670868.1"/>
    </source>
</evidence>
<keyword evidence="2 3" id="KW-0560">Oxidoreductase</keyword>
<organism evidence="3 4">
    <name type="scientific">Agrilactobacillus yilanensis</name>
    <dbReference type="NCBI Taxonomy" id="2485997"/>
    <lineage>
        <taxon>Bacteria</taxon>
        <taxon>Bacillati</taxon>
        <taxon>Bacillota</taxon>
        <taxon>Bacilli</taxon>
        <taxon>Lactobacillales</taxon>
        <taxon>Lactobacillaceae</taxon>
        <taxon>Agrilactobacillus</taxon>
    </lineage>
</organism>
<comment type="caution">
    <text evidence="3">The sequence shown here is derived from an EMBL/GenBank/DDBJ whole genome shotgun (WGS) entry which is preliminary data.</text>
</comment>
<reference evidence="4" key="1">
    <citation type="journal article" date="2019" name="Int. J. Syst. Evol. Microbiol.">
        <title>The Global Catalogue of Microorganisms (GCM) 10K type strain sequencing project: providing services to taxonomists for standard genome sequencing and annotation.</title>
        <authorList>
            <consortium name="The Broad Institute Genomics Platform"/>
            <consortium name="The Broad Institute Genome Sequencing Center for Infectious Disease"/>
            <person name="Wu L."/>
            <person name="Ma J."/>
        </authorList>
    </citation>
    <scope>NUCLEOTIDE SEQUENCE [LARGE SCALE GENOMIC DNA]</scope>
    <source>
        <strain evidence="4">CCM 8896</strain>
    </source>
</reference>
<accession>A0ABW4J5K7</accession>
<dbReference type="PRINTS" id="PR00081">
    <property type="entry name" value="GDHRDH"/>
</dbReference>
<dbReference type="Gene3D" id="3.40.50.720">
    <property type="entry name" value="NAD(P)-binding Rossmann-like Domain"/>
    <property type="match status" value="1"/>
</dbReference>
<gene>
    <name evidence="3" type="ORF">ACFQ5M_02020</name>
</gene>
<dbReference type="EC" id="1.-.-.-" evidence="3"/>
<evidence type="ECO:0000256" key="2">
    <source>
        <dbReference type="ARBA" id="ARBA00023002"/>
    </source>
</evidence>
<dbReference type="RefSeq" id="WP_125713928.1">
    <property type="nucleotide sequence ID" value="NZ_JBHTOP010000003.1"/>
</dbReference>
<dbReference type="InterPro" id="IPR036291">
    <property type="entry name" value="NAD(P)-bd_dom_sf"/>
</dbReference>
<keyword evidence="4" id="KW-1185">Reference proteome</keyword>
<dbReference type="InterPro" id="IPR020904">
    <property type="entry name" value="Sc_DH/Rdtase_CS"/>
</dbReference>
<dbReference type="PANTHER" id="PTHR43115">
    <property type="entry name" value="DEHYDROGENASE/REDUCTASE SDR FAMILY MEMBER 11"/>
    <property type="match status" value="1"/>
</dbReference>
<dbReference type="EMBL" id="JBHTOP010000003">
    <property type="protein sequence ID" value="MFD1670868.1"/>
    <property type="molecule type" value="Genomic_DNA"/>
</dbReference>
<sequence>MSVKDKVVVVTGASSGIGAATVTKLVEAGAKVVFGARREKKLAALAKTLPAAQIAYATLDVSDIESVQRLVKLAMVKFGKIDAFYNNAGIMPTAKLADNHRDEWQRMLDINVTGVLNGISAVLPIMHQQGYGHILATDSVAGYVVYPESAVYCGTKFAVRAIMEGLRQEEGKNQIRTTIVAPGMVDTELYKSISDPKVAQALVDQWHEKSDTALQPEDLADAVVYAIGTPQHVSINELIIRPTTQPM</sequence>
<dbReference type="PANTHER" id="PTHR43115:SF4">
    <property type="entry name" value="DEHYDROGENASE_REDUCTASE SDR FAMILY MEMBER 11"/>
    <property type="match status" value="1"/>
</dbReference>
<evidence type="ECO:0000313" key="4">
    <source>
        <dbReference type="Proteomes" id="UP001597267"/>
    </source>
</evidence>
<dbReference type="GO" id="GO:0016491">
    <property type="term" value="F:oxidoreductase activity"/>
    <property type="evidence" value="ECO:0007669"/>
    <property type="project" value="UniProtKB-KW"/>
</dbReference>
<dbReference type="Pfam" id="PF00106">
    <property type="entry name" value="adh_short"/>
    <property type="match status" value="1"/>
</dbReference>
<name>A0ABW4J5K7_9LACO</name>
<protein>
    <submittedName>
        <fullName evidence="3">SDR family oxidoreductase</fullName>
        <ecNumber evidence="3">1.-.-.-</ecNumber>
    </submittedName>
</protein>
<comment type="similarity">
    <text evidence="1">Belongs to the short-chain dehydrogenases/reductases (SDR) family.</text>
</comment>
<dbReference type="PROSITE" id="PS00061">
    <property type="entry name" value="ADH_SHORT"/>
    <property type="match status" value="1"/>
</dbReference>
<proteinExistence type="inferred from homology"/>